<dbReference type="AlphaFoldDB" id="A0A143HEA1"/>
<dbReference type="SUPFAM" id="SSF55186">
    <property type="entry name" value="ThrRS/AlaRS common domain"/>
    <property type="match status" value="1"/>
</dbReference>
<gene>
    <name evidence="13" type="primary">thrS</name>
    <name evidence="16" type="ORF">ATY39_08995</name>
</gene>
<dbReference type="GO" id="GO:0005737">
    <property type="term" value="C:cytoplasm"/>
    <property type="evidence" value="ECO:0007669"/>
    <property type="project" value="UniProtKB-SubCell"/>
</dbReference>
<dbReference type="FunFam" id="3.30.54.20:FF:000002">
    <property type="entry name" value="Threonine--tRNA ligase"/>
    <property type="match status" value="1"/>
</dbReference>
<keyword evidence="8 13" id="KW-0067">ATP-binding</keyword>
<dbReference type="InterPro" id="IPR012675">
    <property type="entry name" value="Beta-grasp_dom_sf"/>
</dbReference>
<evidence type="ECO:0000256" key="12">
    <source>
        <dbReference type="ARBA" id="ARBA00049515"/>
    </source>
</evidence>
<dbReference type="Gene3D" id="3.40.50.800">
    <property type="entry name" value="Anticodon-binding domain"/>
    <property type="match status" value="1"/>
</dbReference>
<dbReference type="InterPro" id="IPR002314">
    <property type="entry name" value="aa-tRNA-synt_IIb"/>
</dbReference>
<evidence type="ECO:0000256" key="5">
    <source>
        <dbReference type="ARBA" id="ARBA00022723"/>
    </source>
</evidence>
<dbReference type="GO" id="GO:0004829">
    <property type="term" value="F:threonine-tRNA ligase activity"/>
    <property type="evidence" value="ECO:0007669"/>
    <property type="project" value="UniProtKB-UniRule"/>
</dbReference>
<accession>A0A143HEA1</accession>
<dbReference type="InterPro" id="IPR004095">
    <property type="entry name" value="TGS"/>
</dbReference>
<dbReference type="SUPFAM" id="SSF52954">
    <property type="entry name" value="Class II aaRS ABD-related"/>
    <property type="match status" value="1"/>
</dbReference>
<evidence type="ECO:0000256" key="9">
    <source>
        <dbReference type="ARBA" id="ARBA00022884"/>
    </source>
</evidence>
<dbReference type="GO" id="GO:0140096">
    <property type="term" value="F:catalytic activity, acting on a protein"/>
    <property type="evidence" value="ECO:0007669"/>
    <property type="project" value="UniProtKB-ARBA"/>
</dbReference>
<dbReference type="InterPro" id="IPR045864">
    <property type="entry name" value="aa-tRNA-synth_II/BPL/LPL"/>
</dbReference>
<keyword evidence="17" id="KW-1185">Reference proteome</keyword>
<dbReference type="FunFam" id="3.30.980.10:FF:000005">
    <property type="entry name" value="Threonyl-tRNA synthetase, mitochondrial"/>
    <property type="match status" value="1"/>
</dbReference>
<dbReference type="STRING" id="241244.ATY39_08995"/>
<dbReference type="InterPro" id="IPR012947">
    <property type="entry name" value="tRNA_SAD"/>
</dbReference>
<dbReference type="GO" id="GO:0016740">
    <property type="term" value="F:transferase activity"/>
    <property type="evidence" value="ECO:0007669"/>
    <property type="project" value="UniProtKB-ARBA"/>
</dbReference>
<evidence type="ECO:0000256" key="7">
    <source>
        <dbReference type="ARBA" id="ARBA00022833"/>
    </source>
</evidence>
<comment type="similarity">
    <text evidence="1 13">Belongs to the class-II aminoacyl-tRNA synthetase family.</text>
</comment>
<keyword evidence="11 13" id="KW-0030">Aminoacyl-tRNA synthetase</keyword>
<dbReference type="InterPro" id="IPR036621">
    <property type="entry name" value="Anticodon-bd_dom_sf"/>
</dbReference>
<evidence type="ECO:0000256" key="1">
    <source>
        <dbReference type="ARBA" id="ARBA00008226"/>
    </source>
</evidence>
<keyword evidence="4 13" id="KW-0436">Ligase</keyword>
<evidence type="ECO:0000256" key="13">
    <source>
        <dbReference type="HAMAP-Rule" id="MF_00184"/>
    </source>
</evidence>
<evidence type="ECO:0000256" key="10">
    <source>
        <dbReference type="ARBA" id="ARBA00022917"/>
    </source>
</evidence>
<dbReference type="InterPro" id="IPR006195">
    <property type="entry name" value="aa-tRNA-synth_II"/>
</dbReference>
<dbReference type="Pfam" id="PF00587">
    <property type="entry name" value="tRNA-synt_2b"/>
    <property type="match status" value="1"/>
</dbReference>
<dbReference type="FunFam" id="3.40.50.800:FF:000001">
    <property type="entry name" value="Threonine--tRNA ligase"/>
    <property type="match status" value="1"/>
</dbReference>
<dbReference type="PANTHER" id="PTHR11451">
    <property type="entry name" value="THREONINE-TRNA LIGASE"/>
    <property type="match status" value="1"/>
</dbReference>
<keyword evidence="9 13" id="KW-0694">RNA-binding</keyword>
<reference evidence="16 17" key="1">
    <citation type="journal article" date="2016" name="Genome Announc.">
        <title>Whole-Genome Sequence of Rummeliibacillus stabekisii Strain PP9 Isolated from Antarctic Soil.</title>
        <authorList>
            <person name="da Mota F.F."/>
            <person name="Vollu R.E."/>
            <person name="Jurelevicius D."/>
            <person name="Seldin L."/>
        </authorList>
    </citation>
    <scope>NUCLEOTIDE SEQUENCE [LARGE SCALE GENOMIC DNA]</scope>
    <source>
        <strain evidence="16 17">PP9</strain>
    </source>
</reference>
<proteinExistence type="inferred from homology"/>
<feature type="domain" description="TGS" evidence="15">
    <location>
        <begin position="1"/>
        <end position="61"/>
    </location>
</feature>
<sequence length="640" mass="73527">MIKLTFPDGSVKEFEKGITTDEVALSISPGLRKKAIAGKFNGALVDTKTPLESDGTIAILTPNDEESLEVMRHSTAHLLAQAVKRLFDGLKLGVGPVIEGGFYYDIDSPEPITSEDFPRIEKEMKKIIAENLEIVRHDVSRAEAQKRFADDEYKVELLEAIPEDEQVSIYEQGEFFDLCRGVHVPSTGKIKEFKLLSIAGAYWRGNSDNKMLQRIYGTAFFNKEDLKAHLQMLEEAKERDHRRIGKELELFTNNKLVGMGLPLWLPNGATIRRTIERYIVDKEVSLGYKHVYTPVLGSKDLYVTSGHWDHYQEDMFPPMEMDNETLVLRPMNCPHHMMVYKSSMHSYRDLPLRIAELGTMHRYEMSGAVSGLQRVRGMTLNDAHLFVRPDQIKEEFKKVVELILAVYKDFNLDDYEFRLSYRDPQDTEKYFDDDEMWNKAQSMLKEAMDELGLDYYEAEGEAAFYGPKLDVQVKTAIGKQETLSTVQLDFLLPERFDLNYVGEDGKQHRPVVIHRGVVSTMERFVAFLIEEYKGAFPTWLAPVQVQVIPVSNDVHFDYAKSVQEKLQAKGLRVEMDYRDEKLGYKIRESQMKKIPYMLVLGDKEMADGSVNVRKYGSKDSETVLFEEFLNKILEDVQHLG</sequence>
<dbReference type="PANTHER" id="PTHR11451:SF56">
    <property type="entry name" value="THREONINE--TRNA LIGASE 1"/>
    <property type="match status" value="1"/>
</dbReference>
<evidence type="ECO:0000256" key="6">
    <source>
        <dbReference type="ARBA" id="ARBA00022741"/>
    </source>
</evidence>
<evidence type="ECO:0000259" key="15">
    <source>
        <dbReference type="PROSITE" id="PS51880"/>
    </source>
</evidence>
<evidence type="ECO:0000256" key="4">
    <source>
        <dbReference type="ARBA" id="ARBA00022598"/>
    </source>
</evidence>
<evidence type="ECO:0000259" key="14">
    <source>
        <dbReference type="PROSITE" id="PS50862"/>
    </source>
</evidence>
<dbReference type="InterPro" id="IPR047246">
    <property type="entry name" value="ThrRS_anticodon"/>
</dbReference>
<dbReference type="CDD" id="cd01667">
    <property type="entry name" value="TGS_ThrRS"/>
    <property type="match status" value="1"/>
</dbReference>
<protein>
    <recommendedName>
        <fullName evidence="13">Threonine--tRNA ligase</fullName>
        <ecNumber evidence="13">6.1.1.3</ecNumber>
    </recommendedName>
    <alternativeName>
        <fullName evidence="13">Threonyl-tRNA synthetase</fullName>
        <shortName evidence="13">ThrRS</shortName>
    </alternativeName>
</protein>
<keyword evidence="2 13" id="KW-0963">Cytoplasm</keyword>
<dbReference type="NCBIfam" id="TIGR00418">
    <property type="entry name" value="thrS"/>
    <property type="match status" value="1"/>
</dbReference>
<dbReference type="PROSITE" id="PS51880">
    <property type="entry name" value="TGS"/>
    <property type="match status" value="1"/>
</dbReference>
<dbReference type="Pfam" id="PF02824">
    <property type="entry name" value="TGS"/>
    <property type="match status" value="1"/>
</dbReference>
<organism evidence="16 17">
    <name type="scientific">Rummeliibacillus stabekisii</name>
    <dbReference type="NCBI Taxonomy" id="241244"/>
    <lineage>
        <taxon>Bacteria</taxon>
        <taxon>Bacillati</taxon>
        <taxon>Bacillota</taxon>
        <taxon>Bacilli</taxon>
        <taxon>Bacillales</taxon>
        <taxon>Caryophanaceae</taxon>
        <taxon>Rummeliibacillus</taxon>
    </lineage>
</organism>
<dbReference type="InterPro" id="IPR018163">
    <property type="entry name" value="Thr/Ala-tRNA-synth_IIc_edit"/>
</dbReference>
<evidence type="ECO:0000313" key="16">
    <source>
        <dbReference type="EMBL" id="AMW99581.1"/>
    </source>
</evidence>
<comment type="subcellular location">
    <subcellularLocation>
        <location evidence="13">Cytoplasm</location>
    </subcellularLocation>
</comment>
<evidence type="ECO:0000256" key="8">
    <source>
        <dbReference type="ARBA" id="ARBA00022840"/>
    </source>
</evidence>
<keyword evidence="6 13" id="KW-0547">Nucleotide-binding</keyword>
<dbReference type="Gene3D" id="3.30.54.20">
    <property type="match status" value="1"/>
</dbReference>
<keyword evidence="7 13" id="KW-0862">Zinc</keyword>
<dbReference type="SUPFAM" id="SSF55681">
    <property type="entry name" value="Class II aaRS and biotin synthetases"/>
    <property type="match status" value="1"/>
</dbReference>
<name>A0A143HEA1_9BACL</name>
<reference evidence="17" key="2">
    <citation type="submission" date="2016-03" db="EMBL/GenBank/DDBJ databases">
        <authorList>
            <person name="Ploux O."/>
        </authorList>
    </citation>
    <scope>NUCLEOTIDE SEQUENCE [LARGE SCALE GENOMIC DNA]</scope>
    <source>
        <strain evidence="17">PP9</strain>
    </source>
</reference>
<dbReference type="GO" id="GO:0005524">
    <property type="term" value="F:ATP binding"/>
    <property type="evidence" value="ECO:0007669"/>
    <property type="project" value="UniProtKB-UniRule"/>
</dbReference>
<dbReference type="GO" id="GO:0006435">
    <property type="term" value="P:threonyl-tRNA aminoacylation"/>
    <property type="evidence" value="ECO:0007669"/>
    <property type="project" value="UniProtKB-UniRule"/>
</dbReference>
<dbReference type="Gene3D" id="3.30.930.10">
    <property type="entry name" value="Bira Bifunctional Protein, Domain 2"/>
    <property type="match status" value="1"/>
</dbReference>
<dbReference type="CDD" id="cd00771">
    <property type="entry name" value="ThrRS_core"/>
    <property type="match status" value="1"/>
</dbReference>
<feature type="binding site" evidence="13">
    <location>
        <position position="514"/>
    </location>
    <ligand>
        <name>Zn(2+)</name>
        <dbReference type="ChEBI" id="CHEBI:29105"/>
        <note>catalytic</note>
    </ligand>
</feature>
<dbReference type="KEGG" id="rst:ATY39_08995"/>
<dbReference type="Pfam" id="PF03129">
    <property type="entry name" value="HGTP_anticodon"/>
    <property type="match status" value="1"/>
</dbReference>
<dbReference type="HAMAP" id="MF_00184">
    <property type="entry name" value="Thr_tRNA_synth"/>
    <property type="match status" value="1"/>
</dbReference>
<dbReference type="InterPro" id="IPR004154">
    <property type="entry name" value="Anticodon-bd"/>
</dbReference>
<dbReference type="InterPro" id="IPR002320">
    <property type="entry name" value="Thr-tRNA-ligase_IIa"/>
</dbReference>
<comment type="subunit">
    <text evidence="13">Homodimer.</text>
</comment>
<dbReference type="RefSeq" id="WP_066788788.1">
    <property type="nucleotide sequence ID" value="NZ_CP014806.1"/>
</dbReference>
<comment type="cofactor">
    <cofactor evidence="13">
        <name>Zn(2+)</name>
        <dbReference type="ChEBI" id="CHEBI:29105"/>
    </cofactor>
    <text evidence="13">Binds 1 zinc ion per subunit.</text>
</comment>
<keyword evidence="3 13" id="KW-0820">tRNA-binding</keyword>
<dbReference type="Proteomes" id="UP000076021">
    <property type="component" value="Chromosome"/>
</dbReference>
<dbReference type="CDD" id="cd00860">
    <property type="entry name" value="ThrRS_anticodon"/>
    <property type="match status" value="1"/>
</dbReference>
<keyword evidence="10 13" id="KW-0648">Protein biosynthesis</keyword>
<feature type="domain" description="Aminoacyl-transfer RNA synthetases class-II family profile" evidence="14">
    <location>
        <begin position="271"/>
        <end position="537"/>
    </location>
</feature>
<evidence type="ECO:0000313" key="17">
    <source>
        <dbReference type="Proteomes" id="UP000076021"/>
    </source>
</evidence>
<dbReference type="FunFam" id="3.30.930.10:FF:000002">
    <property type="entry name" value="Threonine--tRNA ligase"/>
    <property type="match status" value="1"/>
</dbReference>
<dbReference type="GO" id="GO:0000049">
    <property type="term" value="F:tRNA binding"/>
    <property type="evidence" value="ECO:0007669"/>
    <property type="project" value="UniProtKB-KW"/>
</dbReference>
<comment type="caution">
    <text evidence="13">Lacks conserved residue(s) required for the propagation of feature annotation.</text>
</comment>
<evidence type="ECO:0000256" key="3">
    <source>
        <dbReference type="ARBA" id="ARBA00022555"/>
    </source>
</evidence>
<dbReference type="SUPFAM" id="SSF81271">
    <property type="entry name" value="TGS-like"/>
    <property type="match status" value="1"/>
</dbReference>
<dbReference type="SMART" id="SM00863">
    <property type="entry name" value="tRNA_SAD"/>
    <property type="match status" value="1"/>
</dbReference>
<dbReference type="InterPro" id="IPR033728">
    <property type="entry name" value="ThrRS_core"/>
</dbReference>
<dbReference type="FunFam" id="3.10.20.30:FF:000005">
    <property type="entry name" value="Threonine--tRNA ligase"/>
    <property type="match status" value="1"/>
</dbReference>
<dbReference type="EC" id="6.1.1.3" evidence="13"/>
<evidence type="ECO:0000256" key="2">
    <source>
        <dbReference type="ARBA" id="ARBA00022490"/>
    </source>
</evidence>
<dbReference type="PROSITE" id="PS50862">
    <property type="entry name" value="AA_TRNA_LIGASE_II"/>
    <property type="match status" value="1"/>
</dbReference>
<dbReference type="Gene3D" id="3.10.20.30">
    <property type="match status" value="1"/>
</dbReference>
<dbReference type="Gene3D" id="3.30.980.10">
    <property type="entry name" value="Threonyl-trna Synthetase, Chain A, domain 2"/>
    <property type="match status" value="1"/>
</dbReference>
<dbReference type="OrthoDB" id="9802304at2"/>
<feature type="binding site" evidence="13">
    <location>
        <position position="333"/>
    </location>
    <ligand>
        <name>Zn(2+)</name>
        <dbReference type="ChEBI" id="CHEBI:29105"/>
        <note>catalytic</note>
    </ligand>
</feature>
<dbReference type="PRINTS" id="PR01047">
    <property type="entry name" value="TRNASYNTHTHR"/>
</dbReference>
<keyword evidence="5 13" id="KW-0479">Metal-binding</keyword>
<dbReference type="GO" id="GO:0046872">
    <property type="term" value="F:metal ion binding"/>
    <property type="evidence" value="ECO:0007669"/>
    <property type="project" value="UniProtKB-KW"/>
</dbReference>
<dbReference type="Pfam" id="PF07973">
    <property type="entry name" value="tRNA_SAD"/>
    <property type="match status" value="1"/>
</dbReference>
<comment type="catalytic activity">
    <reaction evidence="12 13">
        <text>tRNA(Thr) + L-threonine + ATP = L-threonyl-tRNA(Thr) + AMP + diphosphate + H(+)</text>
        <dbReference type="Rhea" id="RHEA:24624"/>
        <dbReference type="Rhea" id="RHEA-COMP:9670"/>
        <dbReference type="Rhea" id="RHEA-COMP:9704"/>
        <dbReference type="ChEBI" id="CHEBI:15378"/>
        <dbReference type="ChEBI" id="CHEBI:30616"/>
        <dbReference type="ChEBI" id="CHEBI:33019"/>
        <dbReference type="ChEBI" id="CHEBI:57926"/>
        <dbReference type="ChEBI" id="CHEBI:78442"/>
        <dbReference type="ChEBI" id="CHEBI:78534"/>
        <dbReference type="ChEBI" id="CHEBI:456215"/>
        <dbReference type="EC" id="6.1.1.3"/>
    </reaction>
</comment>
<evidence type="ECO:0000256" key="11">
    <source>
        <dbReference type="ARBA" id="ARBA00023146"/>
    </source>
</evidence>
<dbReference type="InterPro" id="IPR012676">
    <property type="entry name" value="TGS-like"/>
</dbReference>
<feature type="binding site" evidence="13">
    <location>
        <position position="384"/>
    </location>
    <ligand>
        <name>Zn(2+)</name>
        <dbReference type="ChEBI" id="CHEBI:29105"/>
        <note>catalytic</note>
    </ligand>
</feature>
<dbReference type="EMBL" id="CP014806">
    <property type="protein sequence ID" value="AMW99581.1"/>
    <property type="molecule type" value="Genomic_DNA"/>
</dbReference>